<organism evidence="2 3">
    <name type="scientific">Yinghuangia soli</name>
    <dbReference type="NCBI Taxonomy" id="2908204"/>
    <lineage>
        <taxon>Bacteria</taxon>
        <taxon>Bacillati</taxon>
        <taxon>Actinomycetota</taxon>
        <taxon>Actinomycetes</taxon>
        <taxon>Kitasatosporales</taxon>
        <taxon>Streptomycetaceae</taxon>
        <taxon>Yinghuangia</taxon>
    </lineage>
</organism>
<protein>
    <recommendedName>
        <fullName evidence="1">Trypsin-co-occurring domain-containing protein</fullName>
    </recommendedName>
</protein>
<accession>A0AA41QBY6</accession>
<gene>
    <name evidence="2" type="ORF">LZ495_43120</name>
</gene>
<dbReference type="RefSeq" id="WP_235058776.1">
    <property type="nucleotide sequence ID" value="NZ_JAKFHA010000070.1"/>
</dbReference>
<sequence length="103" mass="11029">MSNESWADLGDAISAIRQELQRAMDEGAGKPLRFRTGPVELEFTVEVTRDAAVGAKVRVLPWSVEAKGGIAAAQTNRIKVTLQPVDATGKDAEVSALSPQRPE</sequence>
<feature type="domain" description="Trypsin-co-occurring" evidence="1">
    <location>
        <begin position="8"/>
        <end position="84"/>
    </location>
</feature>
<comment type="caution">
    <text evidence="2">The sequence shown here is derived from an EMBL/GenBank/DDBJ whole genome shotgun (WGS) entry which is preliminary data.</text>
</comment>
<keyword evidence="3" id="KW-1185">Reference proteome</keyword>
<dbReference type="Pfam" id="PF19631">
    <property type="entry name" value="Trypco2"/>
    <property type="match status" value="1"/>
</dbReference>
<evidence type="ECO:0000259" key="1">
    <source>
        <dbReference type="Pfam" id="PF19631"/>
    </source>
</evidence>
<evidence type="ECO:0000313" key="2">
    <source>
        <dbReference type="EMBL" id="MCF2533982.1"/>
    </source>
</evidence>
<reference evidence="2" key="1">
    <citation type="submission" date="2022-01" db="EMBL/GenBank/DDBJ databases">
        <title>Genome-Based Taxonomic Classification of the Phylum Actinobacteria.</title>
        <authorList>
            <person name="Gao Y."/>
        </authorList>
    </citation>
    <scope>NUCLEOTIDE SEQUENCE</scope>
    <source>
        <strain evidence="2">KLBMP 8922</strain>
    </source>
</reference>
<dbReference type="AlphaFoldDB" id="A0AA41QBY6"/>
<dbReference type="InterPro" id="IPR045608">
    <property type="entry name" value="Trypco2"/>
</dbReference>
<dbReference type="EMBL" id="JAKFHA010000070">
    <property type="protein sequence ID" value="MCF2533982.1"/>
    <property type="molecule type" value="Genomic_DNA"/>
</dbReference>
<proteinExistence type="predicted"/>
<name>A0AA41QBY6_9ACTN</name>
<evidence type="ECO:0000313" key="3">
    <source>
        <dbReference type="Proteomes" id="UP001165378"/>
    </source>
</evidence>
<dbReference type="Proteomes" id="UP001165378">
    <property type="component" value="Unassembled WGS sequence"/>
</dbReference>